<dbReference type="InterPro" id="IPR000644">
    <property type="entry name" value="CBS_dom"/>
</dbReference>
<dbReference type="PROSITE" id="PS50883">
    <property type="entry name" value="EAL"/>
    <property type="match status" value="1"/>
</dbReference>
<dbReference type="PANTHER" id="PTHR33121:SF70">
    <property type="entry name" value="SIGNALING PROTEIN YKOW"/>
    <property type="match status" value="1"/>
</dbReference>
<dbReference type="PROSITE" id="PS51371">
    <property type="entry name" value="CBS"/>
    <property type="match status" value="1"/>
</dbReference>
<dbReference type="PROSITE" id="PS50887">
    <property type="entry name" value="GGDEF"/>
    <property type="match status" value="1"/>
</dbReference>
<keyword evidence="6" id="KW-1185">Reference proteome</keyword>
<evidence type="ECO:0000313" key="6">
    <source>
        <dbReference type="Proteomes" id="UP000238413"/>
    </source>
</evidence>
<dbReference type="EMBL" id="CP026652">
    <property type="protein sequence ID" value="AVH61580.1"/>
    <property type="molecule type" value="Genomic_DNA"/>
</dbReference>
<dbReference type="InterPro" id="IPR050706">
    <property type="entry name" value="Cyclic-di-GMP_PDE-like"/>
</dbReference>
<dbReference type="Pfam" id="PF00571">
    <property type="entry name" value="CBS"/>
    <property type="match status" value="1"/>
</dbReference>
<protein>
    <submittedName>
        <fullName evidence="5">GGDEF domain-containing protein</fullName>
    </submittedName>
</protein>
<dbReference type="SUPFAM" id="SSF141868">
    <property type="entry name" value="EAL domain-like"/>
    <property type="match status" value="1"/>
</dbReference>
<dbReference type="Gene3D" id="3.20.20.450">
    <property type="entry name" value="EAL domain"/>
    <property type="match status" value="1"/>
</dbReference>
<evidence type="ECO:0000256" key="1">
    <source>
        <dbReference type="PROSITE-ProRule" id="PRU00703"/>
    </source>
</evidence>
<proteinExistence type="predicted"/>
<dbReference type="InterPro" id="IPR035919">
    <property type="entry name" value="EAL_sf"/>
</dbReference>
<dbReference type="InterPro" id="IPR046342">
    <property type="entry name" value="CBS_dom_sf"/>
</dbReference>
<dbReference type="PANTHER" id="PTHR33121">
    <property type="entry name" value="CYCLIC DI-GMP PHOSPHODIESTERASE PDEF"/>
    <property type="match status" value="1"/>
</dbReference>
<dbReference type="InterPro" id="IPR043128">
    <property type="entry name" value="Rev_trsase/Diguanyl_cyclase"/>
</dbReference>
<evidence type="ECO:0000259" key="3">
    <source>
        <dbReference type="PROSITE" id="PS50887"/>
    </source>
</evidence>
<dbReference type="NCBIfam" id="TIGR00254">
    <property type="entry name" value="GGDEF"/>
    <property type="match status" value="1"/>
</dbReference>
<organism evidence="5 6">
    <name type="scientific">Streptomyces dengpaensis</name>
    <dbReference type="NCBI Taxonomy" id="2049881"/>
    <lineage>
        <taxon>Bacteria</taxon>
        <taxon>Bacillati</taxon>
        <taxon>Actinomycetota</taxon>
        <taxon>Actinomycetes</taxon>
        <taxon>Kitasatosporales</taxon>
        <taxon>Streptomycetaceae</taxon>
        <taxon>Streptomyces</taxon>
    </lineage>
</organism>
<dbReference type="Proteomes" id="UP000238413">
    <property type="component" value="Chromosome"/>
</dbReference>
<accession>A0ABM6T392</accession>
<evidence type="ECO:0000259" key="4">
    <source>
        <dbReference type="PROSITE" id="PS51371"/>
    </source>
</evidence>
<dbReference type="SUPFAM" id="SSF55073">
    <property type="entry name" value="Nucleotide cyclase"/>
    <property type="match status" value="1"/>
</dbReference>
<dbReference type="InterPro" id="IPR001633">
    <property type="entry name" value="EAL_dom"/>
</dbReference>
<dbReference type="SMART" id="SM00267">
    <property type="entry name" value="GGDEF"/>
    <property type="match status" value="1"/>
</dbReference>
<keyword evidence="1" id="KW-0129">CBS domain</keyword>
<dbReference type="CDD" id="cd01948">
    <property type="entry name" value="EAL"/>
    <property type="match status" value="1"/>
</dbReference>
<dbReference type="Gene3D" id="3.30.70.270">
    <property type="match status" value="1"/>
</dbReference>
<evidence type="ECO:0000259" key="2">
    <source>
        <dbReference type="PROSITE" id="PS50883"/>
    </source>
</evidence>
<gene>
    <name evidence="5" type="ORF">C4B68_34590</name>
</gene>
<feature type="domain" description="EAL" evidence="2">
    <location>
        <begin position="1"/>
        <end position="224"/>
    </location>
</feature>
<dbReference type="InterPro" id="IPR000160">
    <property type="entry name" value="GGDEF_dom"/>
</dbReference>
<dbReference type="InterPro" id="IPR029787">
    <property type="entry name" value="Nucleotide_cyclase"/>
</dbReference>
<evidence type="ECO:0000313" key="5">
    <source>
        <dbReference type="EMBL" id="AVH61580.1"/>
    </source>
</evidence>
<dbReference type="SMART" id="SM00052">
    <property type="entry name" value="EAL"/>
    <property type="match status" value="1"/>
</dbReference>
<dbReference type="SUPFAM" id="SSF54631">
    <property type="entry name" value="CBS-domain pair"/>
    <property type="match status" value="1"/>
</dbReference>
<dbReference type="CDD" id="cd01949">
    <property type="entry name" value="GGDEF"/>
    <property type="match status" value="1"/>
</dbReference>
<dbReference type="Pfam" id="PF00990">
    <property type="entry name" value="GGDEF"/>
    <property type="match status" value="1"/>
</dbReference>
<dbReference type="Pfam" id="PF00563">
    <property type="entry name" value="EAL"/>
    <property type="match status" value="1"/>
</dbReference>
<name>A0ABM6T392_9ACTN</name>
<dbReference type="RefSeq" id="WP_099500477.1">
    <property type="nucleotide sequence ID" value="NZ_CP026652.1"/>
</dbReference>
<feature type="domain" description="GGDEF" evidence="3">
    <location>
        <begin position="397"/>
        <end position="522"/>
    </location>
</feature>
<feature type="domain" description="CBS" evidence="4">
    <location>
        <begin position="305"/>
        <end position="369"/>
    </location>
</feature>
<reference evidence="5 6" key="1">
    <citation type="submission" date="2018-02" db="EMBL/GenBank/DDBJ databases">
        <title>Complete genome sequence of Streptomyces dengpaensis, the producer of angucyclines.</title>
        <authorList>
            <person name="Yumei L."/>
        </authorList>
    </citation>
    <scope>NUCLEOTIDE SEQUENCE [LARGE SCALE GENOMIC DNA]</scope>
    <source>
        <strain evidence="5 6">XZHG99</strain>
    </source>
</reference>
<sequence>MPSWTDTVRFAFQPVVNLTTGGVAALEILARPEAGDILAQARRDPELDGRLAALAMRAAARKETLLPLHINVFAGTLADLGGLAALRDAVREAGRLPWEVTVDVGPPYTHVPQHALLEAVAALRNDGFRICADGVGDGDVPLRLLTDLAPELMKLDVSLLSRPAAVRAMRTLCEQLGALLSVEGVETELQCAAAVSAGAQLAQGELFAPPARLPAADVYVPALSPAVASTPRSGPSVRQFVRPAALLPASASAGQVRALLIGSPDVSGVLLVDSSGIPVRSVHRSRFLLSMSGRYGHALYADRPAAKLGDPPRTVGVDATAWEVLDVVADGDRDRTSDDVAVVDRYGRCVGVVRLADLVRALAESRVEEAAGLNPLTRLPGSDAITGEVDRRIADGRLFALSWLDVDHFKQVNDGAGFAAGDDLIRAVGRALQHAASGATRVGHIGGDDFLVLADPDTLDPLATSVLDTPWSAGGLTVTLSLATVLCAPGSVTDHRQAAACLAPLKQAAKSLNGASWVLGRAGLPGHEIRRGPGAASAQPFGQTLTG</sequence>